<protein>
    <submittedName>
        <fullName evidence="1">Uncharacterized protein</fullName>
    </submittedName>
</protein>
<gene>
    <name evidence="1" type="ORF">METZ01_LOCUS348306</name>
</gene>
<name>A0A382RE03_9ZZZZ</name>
<accession>A0A382RE03</accession>
<dbReference type="EMBL" id="UINC01120766">
    <property type="protein sequence ID" value="SVC95452.1"/>
    <property type="molecule type" value="Genomic_DNA"/>
</dbReference>
<feature type="non-terminal residue" evidence="1">
    <location>
        <position position="22"/>
    </location>
</feature>
<evidence type="ECO:0000313" key="1">
    <source>
        <dbReference type="EMBL" id="SVC95452.1"/>
    </source>
</evidence>
<feature type="non-terminal residue" evidence="1">
    <location>
        <position position="1"/>
    </location>
</feature>
<organism evidence="1">
    <name type="scientific">marine metagenome</name>
    <dbReference type="NCBI Taxonomy" id="408172"/>
    <lineage>
        <taxon>unclassified sequences</taxon>
        <taxon>metagenomes</taxon>
        <taxon>ecological metagenomes</taxon>
    </lineage>
</organism>
<dbReference type="AlphaFoldDB" id="A0A382RE03"/>
<proteinExistence type="predicted"/>
<reference evidence="1" key="1">
    <citation type="submission" date="2018-05" db="EMBL/GenBank/DDBJ databases">
        <authorList>
            <person name="Lanie J.A."/>
            <person name="Ng W.-L."/>
            <person name="Kazmierczak K.M."/>
            <person name="Andrzejewski T.M."/>
            <person name="Davidsen T.M."/>
            <person name="Wayne K.J."/>
            <person name="Tettelin H."/>
            <person name="Glass J.I."/>
            <person name="Rusch D."/>
            <person name="Podicherti R."/>
            <person name="Tsui H.-C.T."/>
            <person name="Winkler M.E."/>
        </authorList>
    </citation>
    <scope>NUCLEOTIDE SEQUENCE</scope>
</reference>
<sequence>VLTFVCLWTSLLLLGETNYDYI</sequence>